<evidence type="ECO:0000256" key="7">
    <source>
        <dbReference type="ARBA" id="ARBA00022889"/>
    </source>
</evidence>
<evidence type="ECO:0000256" key="1">
    <source>
        <dbReference type="ARBA" id="ARBA00004370"/>
    </source>
</evidence>
<dbReference type="SMART" id="SM00112">
    <property type="entry name" value="CA"/>
    <property type="match status" value="1"/>
</dbReference>
<dbReference type="GO" id="GO:0004252">
    <property type="term" value="F:serine-type endopeptidase activity"/>
    <property type="evidence" value="ECO:0007669"/>
    <property type="project" value="InterPro"/>
</dbReference>
<dbReference type="InterPro" id="IPR002884">
    <property type="entry name" value="P_dom"/>
</dbReference>
<evidence type="ECO:0000256" key="6">
    <source>
        <dbReference type="ARBA" id="ARBA00022837"/>
    </source>
</evidence>
<evidence type="ECO:0000256" key="4">
    <source>
        <dbReference type="ARBA" id="ARBA00022737"/>
    </source>
</evidence>
<dbReference type="GO" id="GO:0005911">
    <property type="term" value="C:cell-cell junction"/>
    <property type="evidence" value="ECO:0007669"/>
    <property type="project" value="TreeGrafter"/>
</dbReference>
<keyword evidence="4" id="KW-0677">Repeat</keyword>
<dbReference type="SUPFAM" id="SSF49785">
    <property type="entry name" value="Galactose-binding domain-like"/>
    <property type="match status" value="1"/>
</dbReference>
<dbReference type="NCBIfam" id="NF012211">
    <property type="entry name" value="tand_rpt_95"/>
    <property type="match status" value="8"/>
</dbReference>
<dbReference type="InterPro" id="IPR002126">
    <property type="entry name" value="Cadherin-like_dom"/>
</dbReference>
<dbReference type="PROSITE" id="PS50268">
    <property type="entry name" value="CADHERIN_2"/>
    <property type="match status" value="2"/>
</dbReference>
<keyword evidence="6" id="KW-0106">Calcium</keyword>
<feature type="domain" description="Cadherin" evidence="11">
    <location>
        <begin position="324"/>
        <end position="518"/>
    </location>
</feature>
<dbReference type="GO" id="GO:0006508">
    <property type="term" value="P:proteolysis"/>
    <property type="evidence" value="ECO:0007669"/>
    <property type="project" value="UniProtKB-KW"/>
</dbReference>
<dbReference type="Gene3D" id="2.60.40.3440">
    <property type="match status" value="7"/>
</dbReference>
<protein>
    <recommendedName>
        <fullName evidence="14">Tandem-95 repeat protein</fullName>
    </recommendedName>
</protein>
<organism evidence="13">
    <name type="scientific">hydrothermal vent metagenome</name>
    <dbReference type="NCBI Taxonomy" id="652676"/>
    <lineage>
        <taxon>unclassified sequences</taxon>
        <taxon>metagenomes</taxon>
        <taxon>ecological metagenomes</taxon>
    </lineage>
</organism>
<feature type="region of interest" description="Disordered" evidence="10">
    <location>
        <begin position="411"/>
        <end position="451"/>
    </location>
</feature>
<evidence type="ECO:0000256" key="2">
    <source>
        <dbReference type="ARBA" id="ARBA00022670"/>
    </source>
</evidence>
<comment type="subcellular location">
    <subcellularLocation>
        <location evidence="1">Membrane</location>
    </subcellularLocation>
</comment>
<evidence type="ECO:0000256" key="5">
    <source>
        <dbReference type="ARBA" id="ARBA00022801"/>
    </source>
</evidence>
<dbReference type="GO" id="GO:0005509">
    <property type="term" value="F:calcium ion binding"/>
    <property type="evidence" value="ECO:0007669"/>
    <property type="project" value="InterPro"/>
</dbReference>
<gene>
    <name evidence="13" type="ORF">MNBD_CHLOROFLEXI01-2722</name>
</gene>
<keyword evidence="3" id="KW-0812">Transmembrane</keyword>
<dbReference type="Pfam" id="PF17963">
    <property type="entry name" value="Big_9"/>
    <property type="match status" value="8"/>
</dbReference>
<feature type="domain" description="P/Homo B" evidence="12">
    <location>
        <begin position="37"/>
        <end position="222"/>
    </location>
</feature>
<dbReference type="Gene3D" id="2.60.120.260">
    <property type="entry name" value="Galactose-binding domain-like"/>
    <property type="match status" value="1"/>
</dbReference>
<dbReference type="InterPro" id="IPR013783">
    <property type="entry name" value="Ig-like_fold"/>
</dbReference>
<dbReference type="Pfam" id="PF00028">
    <property type="entry name" value="Cadherin"/>
    <property type="match status" value="1"/>
</dbReference>
<keyword evidence="9" id="KW-0472">Membrane</keyword>
<evidence type="ECO:0000259" key="12">
    <source>
        <dbReference type="PROSITE" id="PS51829"/>
    </source>
</evidence>
<accession>A0A3B0VKC0</accession>
<dbReference type="GO" id="GO:0016020">
    <property type="term" value="C:membrane"/>
    <property type="evidence" value="ECO:0007669"/>
    <property type="project" value="UniProtKB-SubCell"/>
</dbReference>
<sequence>MLKLKRIFSKPNRQTAVTPPRYLRLSIILLTLSLIILLPSLTYAASSTKTNGTDGAVDASSLTRTVEFTAVDFSGTATITSVVATVQFAKIDAPDAGSCFTIGHQGGSPFNREVYIYLTSPNGTQVGLIEDAGNNSGTGNGYTYTANTIYGGTATVIFDDGAATQVGGAAPTSGTFRPEEALNTFANEDPVGIWTLTVGDSSAGAPVCLYDFELTVNAEQAPTVDDQTFSVAEDSLNGTVVDTIIATDPDPGDKLNYNVTGGTGTAVFDVDVLTGEITVADEAQLTTPGSFTLDIEVTDSAALSDTATITINVDSQNDAPVITEGTSADVTMDEDGAPTAFSLTLNATDEDGNTLTWSIQSQGSNGTATASGTGLSKAIGYTPNANYSGSDSFVVEVDDGNGGTDNITVNVTIDPQNDDPDAVDDTPGVAEDSVSNSLDVLGNDTDAPDSGETLTVTAVGTTDNGGTASNNTTDITYTPAADFSGTEVFTYTIGDGNGGSDTATVTVTVTNVNDPPVITEADPVAVSMDEDGAPTPFSLTLNATDIEGDTITWSIQSQGSNGTATASGTGLSQAIGYTPNGNYNGSDSFVVQVSDGNGGTDSITVNVTIDPQNDDPDAVDDGFPVDENTTNNTLLVLGNDTNPDSGETLTITAVGATNNGGTATNNTSDVVYSPFAGFIGTEVFTYTITDGNGRFDTATVTVTVQDVNEAPIITEGASTSVNMDEDGAPTAFALTLNATDGDGDTITWSIQSQGSNGTATASGTGLSKVIGYTPNANYNGSDSFVVRVSDGRGGTDDITVDVTIDPQNDDPDAVDDTFSVDEQSSNNMLTPLSNDTNPDSGETLTITAVGTPDNGGAVVNNGTDLTYTPLPTFMGTEVFTYTIGDGNGGSDTATINVSVDDVNFAPVITEGSSITVTMDEDGAPTAFSLTLNATDPDGDTLTWGIQAAASYGFASASATGNASTIDYAPNADYFGSDSFVVWVADGQSGLDLITVNVTIDPINDDPIAVDDSRATPPDTAVIITVLDNDTDPENDTLMITAVTQGSKGVVTHDGTAVTYTPNAGESGNDSFTYTVDDSNGGSATATVTLQLGLYTTFIPVAVNNFTSAPDLVVTQIDASSDLIEVVIENQGPQATADGFWVDFYIAPNPVPTQENELWQDVAAEGIVWGVDVIIEAGASLTLRYSTTPGAANLYYSAANSSYGGILPVGTAVYAQVDSAHLNTTYGGVLETHEILGEAYNNVSSQFTAVAASAAISETAVTLNNAETVVLPARRDLN</sequence>
<keyword evidence="8" id="KW-1133">Transmembrane helix</keyword>
<dbReference type="CDD" id="cd11304">
    <property type="entry name" value="Cadherin_repeat"/>
    <property type="match status" value="1"/>
</dbReference>
<keyword evidence="2" id="KW-0645">Protease</keyword>
<evidence type="ECO:0000256" key="9">
    <source>
        <dbReference type="ARBA" id="ARBA00023136"/>
    </source>
</evidence>
<dbReference type="AlphaFoldDB" id="A0A3B0VKC0"/>
<dbReference type="Gene3D" id="2.60.40.10">
    <property type="entry name" value="Immunoglobulins"/>
    <property type="match status" value="1"/>
</dbReference>
<dbReference type="InterPro" id="IPR015919">
    <property type="entry name" value="Cadherin-like_sf"/>
</dbReference>
<dbReference type="GO" id="GO:0007156">
    <property type="term" value="P:homophilic cell adhesion via plasma membrane adhesion molecules"/>
    <property type="evidence" value="ECO:0007669"/>
    <property type="project" value="InterPro"/>
</dbReference>
<dbReference type="PRINTS" id="PR00205">
    <property type="entry name" value="CADHERIN"/>
</dbReference>
<evidence type="ECO:0008006" key="14">
    <source>
        <dbReference type="Google" id="ProtNLM"/>
    </source>
</evidence>
<name>A0A3B0VKC0_9ZZZZ</name>
<dbReference type="PROSITE" id="PS51829">
    <property type="entry name" value="P_HOMO_B"/>
    <property type="match status" value="1"/>
</dbReference>
<feature type="domain" description="Cadherin" evidence="11">
    <location>
        <begin position="223"/>
        <end position="322"/>
    </location>
</feature>
<evidence type="ECO:0000256" key="8">
    <source>
        <dbReference type="ARBA" id="ARBA00022989"/>
    </source>
</evidence>
<dbReference type="PANTHER" id="PTHR24025">
    <property type="entry name" value="DESMOGLEIN FAMILY MEMBER"/>
    <property type="match status" value="1"/>
</dbReference>
<dbReference type="InterPro" id="IPR008979">
    <property type="entry name" value="Galactose-bd-like_sf"/>
</dbReference>
<proteinExistence type="predicted"/>
<evidence type="ECO:0000259" key="11">
    <source>
        <dbReference type="PROSITE" id="PS50268"/>
    </source>
</evidence>
<keyword evidence="7" id="KW-0130">Cell adhesion</keyword>
<dbReference type="Gene3D" id="2.60.40.60">
    <property type="entry name" value="Cadherins"/>
    <property type="match status" value="1"/>
</dbReference>
<evidence type="ECO:0000313" key="13">
    <source>
        <dbReference type="EMBL" id="VAW43361.1"/>
    </source>
</evidence>
<evidence type="ECO:0000256" key="10">
    <source>
        <dbReference type="SAM" id="MobiDB-lite"/>
    </source>
</evidence>
<reference evidence="13" key="1">
    <citation type="submission" date="2018-06" db="EMBL/GenBank/DDBJ databases">
        <authorList>
            <person name="Zhirakovskaya E."/>
        </authorList>
    </citation>
    <scope>NUCLEOTIDE SEQUENCE</scope>
</reference>
<keyword evidence="5" id="KW-0378">Hydrolase</keyword>
<dbReference type="EMBL" id="UOEU01001070">
    <property type="protein sequence ID" value="VAW43361.1"/>
    <property type="molecule type" value="Genomic_DNA"/>
</dbReference>
<dbReference type="SUPFAM" id="SSF49313">
    <property type="entry name" value="Cadherin-like"/>
    <property type="match status" value="1"/>
</dbReference>
<dbReference type="InterPro" id="IPR050971">
    <property type="entry name" value="Cadherin-domain_protein"/>
</dbReference>
<evidence type="ECO:0000256" key="3">
    <source>
        <dbReference type="ARBA" id="ARBA00022692"/>
    </source>
</evidence>
<dbReference type="PANTHER" id="PTHR24025:SF23">
    <property type="entry name" value="NEURAL-CADHERIN"/>
    <property type="match status" value="1"/>
</dbReference>